<dbReference type="Gene3D" id="3.40.50.720">
    <property type="entry name" value="NAD(P)-binding Rossmann-like Domain"/>
    <property type="match status" value="1"/>
</dbReference>
<dbReference type="InterPro" id="IPR006108">
    <property type="entry name" value="3HC_DH_C"/>
</dbReference>
<dbReference type="AlphaFoldDB" id="A0A380MVI8"/>
<keyword evidence="2" id="KW-0520">NAD</keyword>
<dbReference type="PANTHER" id="PTHR48075:SF7">
    <property type="entry name" value="3-HYDROXYACYL-COA DEHYDROGENASE-RELATED"/>
    <property type="match status" value="1"/>
</dbReference>
<feature type="domain" description="3-hydroxyacyl-CoA dehydrogenase C-terminal" evidence="4">
    <location>
        <begin position="197"/>
        <end position="296"/>
    </location>
</feature>
<dbReference type="InterPro" id="IPR006176">
    <property type="entry name" value="3-OHacyl-CoA_DH_NAD-bd"/>
</dbReference>
<dbReference type="EMBL" id="UHIC01000001">
    <property type="protein sequence ID" value="SUO96292.1"/>
    <property type="molecule type" value="Genomic_DNA"/>
</dbReference>
<reference evidence="6 7" key="1">
    <citation type="submission" date="2018-06" db="EMBL/GenBank/DDBJ databases">
        <authorList>
            <consortium name="Pathogen Informatics"/>
            <person name="Doyle S."/>
        </authorList>
    </citation>
    <scope>NUCLEOTIDE SEQUENCE [LARGE SCALE GENOMIC DNA]</scope>
    <source>
        <strain evidence="6 7">NCTC13337</strain>
    </source>
</reference>
<keyword evidence="1 6" id="KW-0560">Oxidoreductase</keyword>
<accession>A0A380MVI8</accession>
<keyword evidence="7" id="KW-1185">Reference proteome</keyword>
<evidence type="ECO:0000256" key="2">
    <source>
        <dbReference type="ARBA" id="ARBA00023027"/>
    </source>
</evidence>
<name>A0A380MVI8_9GAMM</name>
<evidence type="ECO:0000313" key="6">
    <source>
        <dbReference type="EMBL" id="SUO96292.1"/>
    </source>
</evidence>
<evidence type="ECO:0000259" key="5">
    <source>
        <dbReference type="Pfam" id="PF02737"/>
    </source>
</evidence>
<evidence type="ECO:0000256" key="3">
    <source>
        <dbReference type="ARBA" id="ARBA00049556"/>
    </source>
</evidence>
<proteinExistence type="predicted"/>
<evidence type="ECO:0000259" key="4">
    <source>
        <dbReference type="Pfam" id="PF00725"/>
    </source>
</evidence>
<evidence type="ECO:0000313" key="7">
    <source>
        <dbReference type="Proteomes" id="UP000254601"/>
    </source>
</evidence>
<sequence>MIHHNIHRFQQPAILGATMMGARIAALFANAGYRVKLYERPFDKDYPDAAAEAAIDSLFQQTPSPFTGMEAASFIEPRNYRDHWIELQDHDLIIECYEDSLADKQDWLSRLAPGFAKDAVVLSLSMGECAAAIAKALPAGMRPRFMAVNFFSHPRLQRLVELVATDRTEDRVSERIQAFFRQSLGIRPVRVLDTPNFIANRLMVFAVNSAFYYAKQFNLSLAMMEALTALIMGHTHEGICFVLDRVGLNHFQKMVERTPEEDKQSFGEALHLADQIVVMIEIQRLGRHKNGGFYDYQENQPTFFEQRESLPESLVNAFESRDWQSLLALETAEAKFVKAYLQNFWQFLMRVSELAEKNGTQLDDILLHAFQWTQGPYQLLQEFSPSVVYESTCEAKEKGDINYSLSSLWRRRTRQSKQSKDKQIDSFTAQAELIQENGFSKCYHYQDNLLIWQPKQELVSLDAAYLKDLIEATSLARKTQSALMLYHHGKQFGGGQTWQERLAHPDAFVPTQIALRKAILALRMLPYPVMLSVSGKVIDEGCAIMMQADRVICSADVSWRLKVVEHQLPPYGGVWFEWLRRLPRLSIEMTRMQIHTVLKLIFASNGINSVHAARDNGILRTHDRFVMDIEQLPEITYRTAKAWLDSGQRRPQRYPLYKLNQEDIKWFEQQSKQTAQPQLYLECVALLASLEQKNILSLRRFLLEEMALLQTKLVDNTNV</sequence>
<dbReference type="InterPro" id="IPR008927">
    <property type="entry name" value="6-PGluconate_DH-like_C_sf"/>
</dbReference>
<dbReference type="Proteomes" id="UP000254601">
    <property type="component" value="Unassembled WGS sequence"/>
</dbReference>
<dbReference type="Pfam" id="PF00725">
    <property type="entry name" value="3HCDH"/>
    <property type="match status" value="1"/>
</dbReference>
<dbReference type="SUPFAM" id="SSF52096">
    <property type="entry name" value="ClpP/crotonase"/>
    <property type="match status" value="1"/>
</dbReference>
<dbReference type="GO" id="GO:0006631">
    <property type="term" value="P:fatty acid metabolic process"/>
    <property type="evidence" value="ECO:0007669"/>
    <property type="project" value="InterPro"/>
</dbReference>
<dbReference type="Gene3D" id="3.90.226.10">
    <property type="entry name" value="2-enoyl-CoA Hydratase, Chain A, domain 1"/>
    <property type="match status" value="1"/>
</dbReference>
<dbReference type="RefSeq" id="WP_072575815.1">
    <property type="nucleotide sequence ID" value="NZ_LWHB01000027.1"/>
</dbReference>
<dbReference type="InterPro" id="IPR029045">
    <property type="entry name" value="ClpP/crotonase-like_dom_sf"/>
</dbReference>
<dbReference type="GO" id="GO:0070403">
    <property type="term" value="F:NAD+ binding"/>
    <property type="evidence" value="ECO:0007669"/>
    <property type="project" value="InterPro"/>
</dbReference>
<comment type="catalytic activity">
    <reaction evidence="3">
        <text>a (3S)-3-hydroxyacyl-CoA + NAD(+) = a 3-oxoacyl-CoA + NADH + H(+)</text>
        <dbReference type="Rhea" id="RHEA:22432"/>
        <dbReference type="ChEBI" id="CHEBI:15378"/>
        <dbReference type="ChEBI" id="CHEBI:57318"/>
        <dbReference type="ChEBI" id="CHEBI:57540"/>
        <dbReference type="ChEBI" id="CHEBI:57945"/>
        <dbReference type="ChEBI" id="CHEBI:90726"/>
        <dbReference type="EC" id="1.1.1.35"/>
    </reaction>
</comment>
<dbReference type="EC" id="1.1.1.35" evidence="6"/>
<organism evidence="6 7">
    <name type="scientific">Suttonella ornithocola</name>
    <dbReference type="NCBI Taxonomy" id="279832"/>
    <lineage>
        <taxon>Bacteria</taxon>
        <taxon>Pseudomonadati</taxon>
        <taxon>Pseudomonadota</taxon>
        <taxon>Gammaproteobacteria</taxon>
        <taxon>Cardiobacteriales</taxon>
        <taxon>Cardiobacteriaceae</taxon>
        <taxon>Suttonella</taxon>
    </lineage>
</organism>
<dbReference type="InterPro" id="IPR036291">
    <property type="entry name" value="NAD(P)-bd_dom_sf"/>
</dbReference>
<dbReference type="SUPFAM" id="SSF48179">
    <property type="entry name" value="6-phosphogluconate dehydrogenase C-terminal domain-like"/>
    <property type="match status" value="1"/>
</dbReference>
<protein>
    <submittedName>
        <fullName evidence="6">Probable 3-hydroxyacyl-CoA dehydrogenase</fullName>
        <ecNumber evidence="6">1.1.1.35</ecNumber>
    </submittedName>
</protein>
<dbReference type="Pfam" id="PF02737">
    <property type="entry name" value="3HCDH_N"/>
    <property type="match status" value="1"/>
</dbReference>
<gene>
    <name evidence="6" type="ORF">NCTC13337_01791</name>
</gene>
<dbReference type="PANTHER" id="PTHR48075">
    <property type="entry name" value="3-HYDROXYACYL-COA DEHYDROGENASE FAMILY PROTEIN"/>
    <property type="match status" value="1"/>
</dbReference>
<dbReference type="GO" id="GO:0003857">
    <property type="term" value="F:(3S)-3-hydroxyacyl-CoA dehydrogenase (NAD+) activity"/>
    <property type="evidence" value="ECO:0007669"/>
    <property type="project" value="UniProtKB-EC"/>
</dbReference>
<dbReference type="Gene3D" id="1.10.1040.50">
    <property type="match status" value="1"/>
</dbReference>
<feature type="domain" description="3-hydroxyacyl-CoA dehydrogenase NAD binding" evidence="5">
    <location>
        <begin position="13"/>
        <end position="193"/>
    </location>
</feature>
<dbReference type="SUPFAM" id="SSF51735">
    <property type="entry name" value="NAD(P)-binding Rossmann-fold domains"/>
    <property type="match status" value="1"/>
</dbReference>
<dbReference type="OrthoDB" id="5389341at2"/>
<evidence type="ECO:0000256" key="1">
    <source>
        <dbReference type="ARBA" id="ARBA00023002"/>
    </source>
</evidence>